<dbReference type="EMBL" id="JAHRIN010000372">
    <property type="protein sequence ID" value="MEQ2191006.1"/>
    <property type="molecule type" value="Genomic_DNA"/>
</dbReference>
<proteinExistence type="predicted"/>
<accession>A0ABV0Q5D5</accession>
<dbReference type="Proteomes" id="UP001434883">
    <property type="component" value="Unassembled WGS sequence"/>
</dbReference>
<evidence type="ECO:0000313" key="1">
    <source>
        <dbReference type="EMBL" id="MEQ2191006.1"/>
    </source>
</evidence>
<organism evidence="1 2">
    <name type="scientific">Xenoophorus captivus</name>
    <dbReference type="NCBI Taxonomy" id="1517983"/>
    <lineage>
        <taxon>Eukaryota</taxon>
        <taxon>Metazoa</taxon>
        <taxon>Chordata</taxon>
        <taxon>Craniata</taxon>
        <taxon>Vertebrata</taxon>
        <taxon>Euteleostomi</taxon>
        <taxon>Actinopterygii</taxon>
        <taxon>Neopterygii</taxon>
        <taxon>Teleostei</taxon>
        <taxon>Neoteleostei</taxon>
        <taxon>Acanthomorphata</taxon>
        <taxon>Ovalentaria</taxon>
        <taxon>Atherinomorphae</taxon>
        <taxon>Cyprinodontiformes</taxon>
        <taxon>Goodeidae</taxon>
        <taxon>Xenoophorus</taxon>
    </lineage>
</organism>
<sequence>MSAAAVAVWLGTVYIVHTQEATLRDFHEGNIHSEQAMALLQRRTLFKDVVTILSRSHADRNVYPSAGVLFVHVLEREHFKGEFPPYPKSGTTQTHSWSVQSRDVPNLSAGGGQFSTLSALTRDQTVGNAVIRQHMGMREKDGRHAATNPRSGIKPQAVSRTNSHVYREPSLMPSPGQISDFFPISGKTLNATRLH</sequence>
<keyword evidence="2" id="KW-1185">Reference proteome</keyword>
<evidence type="ECO:0000313" key="2">
    <source>
        <dbReference type="Proteomes" id="UP001434883"/>
    </source>
</evidence>
<comment type="caution">
    <text evidence="1">The sequence shown here is derived from an EMBL/GenBank/DDBJ whole genome shotgun (WGS) entry which is preliminary data.</text>
</comment>
<protein>
    <submittedName>
        <fullName evidence="1">Uncharacterized protein</fullName>
    </submittedName>
</protein>
<gene>
    <name evidence="1" type="ORF">XENOCAPTIV_017915</name>
</gene>
<reference evidence="1 2" key="1">
    <citation type="submission" date="2021-06" db="EMBL/GenBank/DDBJ databases">
        <authorList>
            <person name="Palmer J.M."/>
        </authorList>
    </citation>
    <scope>NUCLEOTIDE SEQUENCE [LARGE SCALE GENOMIC DNA]</scope>
    <source>
        <strain evidence="1 2">XC_2019</strain>
        <tissue evidence="1">Muscle</tissue>
    </source>
</reference>
<name>A0ABV0Q5D5_9TELE</name>